<feature type="region of interest" description="Disordered" evidence="1">
    <location>
        <begin position="218"/>
        <end position="294"/>
    </location>
</feature>
<proteinExistence type="predicted"/>
<protein>
    <submittedName>
        <fullName evidence="2">Retrotransposon gag protein</fullName>
    </submittedName>
</protein>
<comment type="caution">
    <text evidence="2">The sequence shown here is derived from an EMBL/GenBank/DDBJ whole genome shotgun (WGS) entry which is preliminary data.</text>
</comment>
<feature type="compositionally biased region" description="Low complexity" evidence="1">
    <location>
        <begin position="277"/>
        <end position="294"/>
    </location>
</feature>
<dbReference type="OrthoDB" id="778454at2759"/>
<gene>
    <name evidence="2" type="ORF">E6C27_scaffold89G004270</name>
</gene>
<dbReference type="AlphaFoldDB" id="A0A5A7V8R3"/>
<evidence type="ECO:0000313" key="2">
    <source>
        <dbReference type="EMBL" id="KAA0062079.1"/>
    </source>
</evidence>
<accession>A0A5A7V8R3</accession>
<organism evidence="2 3">
    <name type="scientific">Cucumis melo var. makuwa</name>
    <name type="common">Oriental melon</name>
    <dbReference type="NCBI Taxonomy" id="1194695"/>
    <lineage>
        <taxon>Eukaryota</taxon>
        <taxon>Viridiplantae</taxon>
        <taxon>Streptophyta</taxon>
        <taxon>Embryophyta</taxon>
        <taxon>Tracheophyta</taxon>
        <taxon>Spermatophyta</taxon>
        <taxon>Magnoliopsida</taxon>
        <taxon>eudicotyledons</taxon>
        <taxon>Gunneridae</taxon>
        <taxon>Pentapetalae</taxon>
        <taxon>rosids</taxon>
        <taxon>fabids</taxon>
        <taxon>Cucurbitales</taxon>
        <taxon>Cucurbitaceae</taxon>
        <taxon>Benincaseae</taxon>
        <taxon>Cucumis</taxon>
    </lineage>
</organism>
<evidence type="ECO:0000313" key="3">
    <source>
        <dbReference type="Proteomes" id="UP000321393"/>
    </source>
</evidence>
<reference evidence="2 3" key="1">
    <citation type="submission" date="2019-08" db="EMBL/GenBank/DDBJ databases">
        <title>Draft genome sequences of two oriental melons (Cucumis melo L. var makuwa).</title>
        <authorList>
            <person name="Kwon S.-Y."/>
        </authorList>
    </citation>
    <scope>NUCLEOTIDE SEQUENCE [LARGE SCALE GENOMIC DNA]</scope>
    <source>
        <strain evidence="3">cv. SW 3</strain>
        <tissue evidence="2">Leaf</tissue>
    </source>
</reference>
<evidence type="ECO:0000256" key="1">
    <source>
        <dbReference type="SAM" id="MobiDB-lite"/>
    </source>
</evidence>
<name>A0A5A7V8R3_CUCMM</name>
<dbReference type="EMBL" id="SSTE01004728">
    <property type="protein sequence ID" value="KAA0062079.1"/>
    <property type="molecule type" value="Genomic_DNA"/>
</dbReference>
<sequence>MRSHGNTYNSGGRDHPNLKWENQVSYGQRSSYTVPPPFTSSQGMSLEDTVKTLATNSLNFQPETKAFRKEAKVFQQDTKTFQQEGRARFVNTGNQITQLATMVRKLEGKGKLLAQPDYSNLSAISLRSEQLVARRDIVGLDVCGRLITTQALIHQGSFRNPICKSSPIRQSLAVAPALLHEAAVGRCRSVSAVGRSIRWSRPAAASLHRVCMFVARAPPSRPEPRRQPQSSHVSDPNKRHAPSTRNSTRAAAPRSQAAPRAPASRAAPPFCHKSSRTRTASTPSRAAPAPKPSRVGFLQQGQALQPRSWDLRRLGKRVVTVRTRRAILQVLPRDTEDQIFVPTGAHVARVRERARDWVEAEVGAKASWRATRSNRGEP</sequence>
<feature type="compositionally biased region" description="Low complexity" evidence="1">
    <location>
        <begin position="249"/>
        <end position="269"/>
    </location>
</feature>
<dbReference type="Proteomes" id="UP000321393">
    <property type="component" value="Unassembled WGS sequence"/>
</dbReference>